<dbReference type="InterPro" id="IPR036563">
    <property type="entry name" value="MoaE_sf"/>
</dbReference>
<sequence length="153" mass="17004">MQVVPKIRIQAETFDIAAEIEDIIGGRPDIGATVSFTGHCRDEGGRLEALELEHYPGMAEEEIARIGQQAIDRFGLLGLTVIHRFGRMLPGDPIVVVIAAASHRHAAFEGASFVMDFLKTDAPFWKKEHLKDGGSGEWVSAREQDDHARDRWQ</sequence>
<evidence type="ECO:0000256" key="11">
    <source>
        <dbReference type="ARBA" id="ARBA00032474"/>
    </source>
</evidence>
<evidence type="ECO:0000256" key="9">
    <source>
        <dbReference type="ARBA" id="ARBA00030407"/>
    </source>
</evidence>
<evidence type="ECO:0000313" key="15">
    <source>
        <dbReference type="Proteomes" id="UP000191135"/>
    </source>
</evidence>
<name>A0A1U9Z4M8_9HYPH</name>
<keyword evidence="5" id="KW-0501">Molybdenum cofactor biosynthesis</keyword>
<protein>
    <recommendedName>
        <fullName evidence="4">Molybdopterin synthase catalytic subunit</fullName>
        <ecNumber evidence="3">2.8.1.12</ecNumber>
    </recommendedName>
    <alternativeName>
        <fullName evidence="10">MPT synthase subunit 2</fullName>
    </alternativeName>
    <alternativeName>
        <fullName evidence="8">Molybdenum cofactor biosynthesis protein E</fullName>
    </alternativeName>
    <alternativeName>
        <fullName evidence="9">Molybdopterin-converting factor large subunit</fullName>
    </alternativeName>
    <alternativeName>
        <fullName evidence="11">Molybdopterin-converting factor subunit 2</fullName>
    </alternativeName>
</protein>
<reference evidence="14 15" key="1">
    <citation type="submission" date="2017-03" db="EMBL/GenBank/DDBJ databases">
        <title>Foreign affairs: Plasmid Transfer between Roseobacters and Rhizobia.</title>
        <authorList>
            <person name="Bartling P."/>
            <person name="Bunk B."/>
            <person name="Overmann J."/>
            <person name="Brinkmann H."/>
            <person name="Petersen J."/>
        </authorList>
    </citation>
    <scope>NUCLEOTIDE SEQUENCE [LARGE SCALE GENOMIC DNA]</scope>
    <source>
        <strain evidence="14 15">MACL11</strain>
    </source>
</reference>
<dbReference type="UniPathway" id="UPA00344"/>
<dbReference type="Pfam" id="PF02391">
    <property type="entry name" value="MoaE"/>
    <property type="match status" value="1"/>
</dbReference>
<dbReference type="GO" id="GO:0006777">
    <property type="term" value="P:Mo-molybdopterin cofactor biosynthetic process"/>
    <property type="evidence" value="ECO:0007669"/>
    <property type="project" value="UniProtKB-KW"/>
</dbReference>
<dbReference type="KEGG" id="mmed:Mame_03270"/>
<dbReference type="InterPro" id="IPR003448">
    <property type="entry name" value="Mopterin_biosynth_MoaE"/>
</dbReference>
<dbReference type="Gene3D" id="3.90.1170.40">
    <property type="entry name" value="Molybdopterin biosynthesis MoaE subunit"/>
    <property type="match status" value="1"/>
</dbReference>
<dbReference type="STRING" id="1122214.Mame_03270"/>
<comment type="pathway">
    <text evidence="1">Cofactor biosynthesis; molybdopterin biosynthesis.</text>
</comment>
<evidence type="ECO:0000256" key="7">
    <source>
        <dbReference type="ARBA" id="ARBA00026066"/>
    </source>
</evidence>
<dbReference type="EC" id="2.8.1.12" evidence="3"/>
<evidence type="ECO:0000256" key="6">
    <source>
        <dbReference type="ARBA" id="ARBA00025448"/>
    </source>
</evidence>
<dbReference type="GO" id="GO:0030366">
    <property type="term" value="F:molybdopterin synthase activity"/>
    <property type="evidence" value="ECO:0007669"/>
    <property type="project" value="UniProtKB-EC"/>
</dbReference>
<evidence type="ECO:0000313" key="14">
    <source>
        <dbReference type="EMBL" id="AQZ52580.1"/>
    </source>
</evidence>
<dbReference type="AlphaFoldDB" id="A0A1U9Z4M8"/>
<keyword evidence="15" id="KW-1185">Reference proteome</keyword>
<dbReference type="PANTHER" id="PTHR23404">
    <property type="entry name" value="MOLYBDOPTERIN SYNTHASE RELATED"/>
    <property type="match status" value="1"/>
</dbReference>
<evidence type="ECO:0000256" key="4">
    <source>
        <dbReference type="ARBA" id="ARBA00013858"/>
    </source>
</evidence>
<dbReference type="EMBL" id="CP020330">
    <property type="protein sequence ID" value="AQZ52580.1"/>
    <property type="molecule type" value="Genomic_DNA"/>
</dbReference>
<evidence type="ECO:0000256" key="8">
    <source>
        <dbReference type="ARBA" id="ARBA00029745"/>
    </source>
</evidence>
<evidence type="ECO:0000256" key="5">
    <source>
        <dbReference type="ARBA" id="ARBA00023150"/>
    </source>
</evidence>
<accession>A0A1U9Z4M8</accession>
<gene>
    <name evidence="14" type="primary">moaE</name>
    <name evidence="14" type="ORF">Mame_03270</name>
</gene>
<proteinExistence type="inferred from homology"/>
<dbReference type="RefSeq" id="WP_018064257.1">
    <property type="nucleotide sequence ID" value="NZ_AQWH01000006.1"/>
</dbReference>
<evidence type="ECO:0000256" key="10">
    <source>
        <dbReference type="ARBA" id="ARBA00030781"/>
    </source>
</evidence>
<dbReference type="OrthoDB" id="9803224at2"/>
<dbReference type="eggNOG" id="COG0314">
    <property type="taxonomic scope" value="Bacteria"/>
</dbReference>
<dbReference type="SUPFAM" id="SSF54690">
    <property type="entry name" value="Molybdopterin synthase subunit MoaE"/>
    <property type="match status" value="1"/>
</dbReference>
<evidence type="ECO:0000256" key="1">
    <source>
        <dbReference type="ARBA" id="ARBA00005046"/>
    </source>
</evidence>
<dbReference type="Proteomes" id="UP000191135">
    <property type="component" value="Chromosome"/>
</dbReference>
<dbReference type="CDD" id="cd00756">
    <property type="entry name" value="MoaE"/>
    <property type="match status" value="1"/>
</dbReference>
<evidence type="ECO:0000256" key="13">
    <source>
        <dbReference type="SAM" id="MobiDB-lite"/>
    </source>
</evidence>
<comment type="catalytic activity">
    <reaction evidence="12">
        <text>2 [molybdopterin-synthase sulfur-carrier protein]-C-terminal-Gly-aminoethanethioate + cyclic pyranopterin phosphate + H2O = molybdopterin + 2 [molybdopterin-synthase sulfur-carrier protein]-C-terminal Gly-Gly + 2 H(+)</text>
        <dbReference type="Rhea" id="RHEA:26333"/>
        <dbReference type="Rhea" id="RHEA-COMP:12202"/>
        <dbReference type="Rhea" id="RHEA-COMP:19907"/>
        <dbReference type="ChEBI" id="CHEBI:15377"/>
        <dbReference type="ChEBI" id="CHEBI:15378"/>
        <dbReference type="ChEBI" id="CHEBI:58698"/>
        <dbReference type="ChEBI" id="CHEBI:59648"/>
        <dbReference type="ChEBI" id="CHEBI:90778"/>
        <dbReference type="ChEBI" id="CHEBI:232372"/>
        <dbReference type="EC" id="2.8.1.12"/>
    </reaction>
</comment>
<evidence type="ECO:0000256" key="3">
    <source>
        <dbReference type="ARBA" id="ARBA00011950"/>
    </source>
</evidence>
<comment type="similarity">
    <text evidence="2">Belongs to the MoaE family.</text>
</comment>
<evidence type="ECO:0000256" key="12">
    <source>
        <dbReference type="ARBA" id="ARBA00049878"/>
    </source>
</evidence>
<comment type="function">
    <text evidence="6">Converts molybdopterin precursor Z into molybdopterin. This requires the incorporation of two sulfur atoms into precursor Z to generate a dithiolene group. The sulfur is provided by MoaD.</text>
</comment>
<keyword evidence="14" id="KW-0808">Transferase</keyword>
<evidence type="ECO:0000256" key="2">
    <source>
        <dbReference type="ARBA" id="ARBA00005426"/>
    </source>
</evidence>
<feature type="region of interest" description="Disordered" evidence="13">
    <location>
        <begin position="131"/>
        <end position="153"/>
    </location>
</feature>
<comment type="subunit">
    <text evidence="7">Heterotetramer of 2 MoaD subunits and 2 MoaE subunits. Also stable as homodimer. The enzyme changes between these two forms during catalysis.</text>
</comment>
<organism evidence="14 15">
    <name type="scientific">Martelella mediterranea DSM 17316</name>
    <dbReference type="NCBI Taxonomy" id="1122214"/>
    <lineage>
        <taxon>Bacteria</taxon>
        <taxon>Pseudomonadati</taxon>
        <taxon>Pseudomonadota</taxon>
        <taxon>Alphaproteobacteria</taxon>
        <taxon>Hyphomicrobiales</taxon>
        <taxon>Aurantimonadaceae</taxon>
        <taxon>Martelella</taxon>
    </lineage>
</organism>